<dbReference type="Pfam" id="PF20588">
    <property type="entry name" value="DMTF1_N"/>
    <property type="match status" value="1"/>
</dbReference>
<dbReference type="PROSITE" id="PS51294">
    <property type="entry name" value="HTH_MYB"/>
    <property type="match status" value="1"/>
</dbReference>
<evidence type="ECO:0000313" key="7">
    <source>
        <dbReference type="EMBL" id="VDI14882.1"/>
    </source>
</evidence>
<keyword evidence="3" id="KW-0539">Nucleus</keyword>
<feature type="domain" description="Myb-like" evidence="5">
    <location>
        <begin position="351"/>
        <end position="412"/>
    </location>
</feature>
<feature type="domain" description="HTH myb-type" evidence="6">
    <location>
        <begin position="351"/>
        <end position="416"/>
    </location>
</feature>
<dbReference type="InterPro" id="IPR046775">
    <property type="entry name" value="DMTF1_N"/>
</dbReference>
<gene>
    <name evidence="7" type="ORF">MGAL_10B035971</name>
</gene>
<evidence type="ECO:0008006" key="9">
    <source>
        <dbReference type="Google" id="ProtNLM"/>
    </source>
</evidence>
<feature type="compositionally biased region" description="Polar residues" evidence="4">
    <location>
        <begin position="648"/>
        <end position="664"/>
    </location>
</feature>
<dbReference type="PROSITE" id="PS50090">
    <property type="entry name" value="MYB_LIKE"/>
    <property type="match status" value="1"/>
</dbReference>
<accession>A0A8B6D489</accession>
<proteinExistence type="predicted"/>
<dbReference type="AlphaFoldDB" id="A0A8B6D489"/>
<feature type="compositionally biased region" description="Basic and acidic residues" evidence="4">
    <location>
        <begin position="696"/>
        <end position="713"/>
    </location>
</feature>
<keyword evidence="2" id="KW-0238">DNA-binding</keyword>
<evidence type="ECO:0000259" key="5">
    <source>
        <dbReference type="PROSITE" id="PS50090"/>
    </source>
</evidence>
<dbReference type="InterPro" id="IPR017930">
    <property type="entry name" value="Myb_dom"/>
</dbReference>
<dbReference type="PANTHER" id="PTHR46380">
    <property type="entry name" value="CYCLIN-D-BINDING MYB-LIKE TRANSCRIPTION FACTOR 1"/>
    <property type="match status" value="1"/>
</dbReference>
<sequence>MEKQETLNVLFMETANQETSEPVVQEICTNGTSEIQYNEQHDLTQSTTSIEDVTINANLQGEAIDNGDEGETINKTHLLKIEVPDGEADLEQTDVAVEEWKDIENIVDMDPSSTAGFLILSKEAAASLGMDSIENTQNGDEPAAKRFRIEGGDGQSYVLSVAPDDTLTTDETIVEKVETVQATNGSVLLGAGDAGGPKQSGSGNRKALESSDISQAWFTTRDEKDALHSKGATWKQGQWTKEEVAVLQQNINSYCAERNIVDPTHIIFEMSKDERKDFYRNIARGLQRPLFSVYRRVTRMYDQKNHIGKYTPDEINKLKDLRGRFGNDWSSIGAALGRSASSVKDKFRLMRETCNSGKWLREEERRLASAVYDLAGVKPGENVTTGLSWALVAERVQTRSEKQCRTKWLNYLNWKQKGGTEWTREDDINLVLKIANLDVNDDTEIDWNDLASNWPSVRSPQWLRGKWWSLKRHCTEYQSMEFKDMLEYLKTVHLQNLKVKQTPQAGSGMKFIGLQNDVTTQYIPIQLNSGVDDGGDSIQYEVLHQSDSGMYLIAPANSTPISLSSMAMGTDHIIVHSLPTTNISTSESVSVEMNPQSVILSNENDNGVTSLDSTTISLPIEQDSLSVSNGELQPSTDFESPSIPEVTDMSQSSSTADGDLNDTSTNFVQNNVMCTLSDPMLPSGGGDLIGSSSDAEIDKTHHHDSDIEHSNTA</sequence>
<dbReference type="InterPro" id="IPR009057">
    <property type="entry name" value="Homeodomain-like_sf"/>
</dbReference>
<dbReference type="Proteomes" id="UP000596742">
    <property type="component" value="Unassembled WGS sequence"/>
</dbReference>
<evidence type="ECO:0000256" key="3">
    <source>
        <dbReference type="ARBA" id="ARBA00023242"/>
    </source>
</evidence>
<feature type="region of interest" description="Disordered" evidence="4">
    <location>
        <begin position="626"/>
        <end position="664"/>
    </location>
</feature>
<evidence type="ECO:0000256" key="4">
    <source>
        <dbReference type="SAM" id="MobiDB-lite"/>
    </source>
</evidence>
<feature type="region of interest" description="Disordered" evidence="4">
    <location>
        <begin position="678"/>
        <end position="713"/>
    </location>
</feature>
<evidence type="ECO:0000313" key="8">
    <source>
        <dbReference type="Proteomes" id="UP000596742"/>
    </source>
</evidence>
<dbReference type="GO" id="GO:0000981">
    <property type="term" value="F:DNA-binding transcription factor activity, RNA polymerase II-specific"/>
    <property type="evidence" value="ECO:0007669"/>
    <property type="project" value="TreeGrafter"/>
</dbReference>
<feature type="region of interest" description="Disordered" evidence="4">
    <location>
        <begin position="188"/>
        <end position="209"/>
    </location>
</feature>
<dbReference type="GO" id="GO:0000978">
    <property type="term" value="F:RNA polymerase II cis-regulatory region sequence-specific DNA binding"/>
    <property type="evidence" value="ECO:0007669"/>
    <property type="project" value="TreeGrafter"/>
</dbReference>
<dbReference type="Gene3D" id="1.10.10.60">
    <property type="entry name" value="Homeodomain-like"/>
    <property type="match status" value="2"/>
</dbReference>
<dbReference type="InterPro" id="IPR051651">
    <property type="entry name" value="DMTF1_DNA-bind_reg"/>
</dbReference>
<reference evidence="7" key="1">
    <citation type="submission" date="2018-11" db="EMBL/GenBank/DDBJ databases">
        <authorList>
            <person name="Alioto T."/>
            <person name="Alioto T."/>
        </authorList>
    </citation>
    <scope>NUCLEOTIDE SEQUENCE</scope>
</reference>
<keyword evidence="8" id="KW-1185">Reference proteome</keyword>
<dbReference type="GO" id="GO:0005634">
    <property type="term" value="C:nucleus"/>
    <property type="evidence" value="ECO:0007669"/>
    <property type="project" value="UniProtKB-SubCell"/>
</dbReference>
<dbReference type="CDD" id="cd00167">
    <property type="entry name" value="SANT"/>
    <property type="match status" value="1"/>
</dbReference>
<organism evidence="7 8">
    <name type="scientific">Mytilus galloprovincialis</name>
    <name type="common">Mediterranean mussel</name>
    <dbReference type="NCBI Taxonomy" id="29158"/>
    <lineage>
        <taxon>Eukaryota</taxon>
        <taxon>Metazoa</taxon>
        <taxon>Spiralia</taxon>
        <taxon>Lophotrochozoa</taxon>
        <taxon>Mollusca</taxon>
        <taxon>Bivalvia</taxon>
        <taxon>Autobranchia</taxon>
        <taxon>Pteriomorphia</taxon>
        <taxon>Mytilida</taxon>
        <taxon>Mytiloidea</taxon>
        <taxon>Mytilidae</taxon>
        <taxon>Mytilinae</taxon>
        <taxon>Mytilus</taxon>
    </lineage>
</organism>
<evidence type="ECO:0000256" key="1">
    <source>
        <dbReference type="ARBA" id="ARBA00004123"/>
    </source>
</evidence>
<dbReference type="SMART" id="SM00717">
    <property type="entry name" value="SANT"/>
    <property type="match status" value="4"/>
</dbReference>
<dbReference type="EMBL" id="UYJE01002916">
    <property type="protein sequence ID" value="VDI14882.1"/>
    <property type="molecule type" value="Genomic_DNA"/>
</dbReference>
<feature type="compositionally biased region" description="Polar residues" evidence="4">
    <location>
        <begin position="626"/>
        <end position="639"/>
    </location>
</feature>
<protein>
    <recommendedName>
        <fullName evidence="9">Cyclin-D-binding Myb-like transcription factor 1</fullName>
    </recommendedName>
</protein>
<dbReference type="SUPFAM" id="SSF46689">
    <property type="entry name" value="Homeodomain-like"/>
    <property type="match status" value="2"/>
</dbReference>
<dbReference type="FunFam" id="1.10.10.60:FF:000139">
    <property type="entry name" value="cyclin-D-binding Myb-like transcription factor 1 isoform X2"/>
    <property type="match status" value="1"/>
</dbReference>
<evidence type="ECO:0000256" key="2">
    <source>
        <dbReference type="ARBA" id="ARBA00023125"/>
    </source>
</evidence>
<comment type="subcellular location">
    <subcellularLocation>
        <location evidence="1">Nucleus</location>
    </subcellularLocation>
</comment>
<dbReference type="PANTHER" id="PTHR46380:SF2">
    <property type="entry name" value="CYCLIN-D-BINDING MYB-LIKE TRANSCRIPTION FACTOR 1"/>
    <property type="match status" value="1"/>
</dbReference>
<comment type="caution">
    <text evidence="7">The sequence shown here is derived from an EMBL/GenBank/DDBJ whole genome shotgun (WGS) entry which is preliminary data.</text>
</comment>
<name>A0A8B6D489_MYTGA</name>
<dbReference type="InterPro" id="IPR001005">
    <property type="entry name" value="SANT/Myb"/>
</dbReference>
<evidence type="ECO:0000259" key="6">
    <source>
        <dbReference type="PROSITE" id="PS51294"/>
    </source>
</evidence>
<dbReference type="Pfam" id="PF13921">
    <property type="entry name" value="Myb_DNA-bind_6"/>
    <property type="match status" value="1"/>
</dbReference>